<dbReference type="PANTHER" id="PTHR45676">
    <property type="entry name" value="RING-H2 FINGER PROTEIN ATL51-RELATED"/>
    <property type="match status" value="1"/>
</dbReference>
<dbReference type="PROSITE" id="PS50089">
    <property type="entry name" value="ZF_RING_2"/>
    <property type="match status" value="1"/>
</dbReference>
<evidence type="ECO:0000313" key="5">
    <source>
        <dbReference type="Proteomes" id="UP000813462"/>
    </source>
</evidence>
<keyword evidence="2" id="KW-0812">Transmembrane</keyword>
<keyword evidence="2" id="KW-0472">Membrane</keyword>
<organism evidence="4 5">
    <name type="scientific">Ziziphus jujuba var. spinosa</name>
    <dbReference type="NCBI Taxonomy" id="714518"/>
    <lineage>
        <taxon>Eukaryota</taxon>
        <taxon>Viridiplantae</taxon>
        <taxon>Streptophyta</taxon>
        <taxon>Embryophyta</taxon>
        <taxon>Tracheophyta</taxon>
        <taxon>Spermatophyta</taxon>
        <taxon>Magnoliopsida</taxon>
        <taxon>eudicotyledons</taxon>
        <taxon>Gunneridae</taxon>
        <taxon>Pentapetalae</taxon>
        <taxon>rosids</taxon>
        <taxon>fabids</taxon>
        <taxon>Rosales</taxon>
        <taxon>Rhamnaceae</taxon>
        <taxon>Paliureae</taxon>
        <taxon>Ziziphus</taxon>
    </lineage>
</organism>
<evidence type="ECO:0000256" key="1">
    <source>
        <dbReference type="PROSITE-ProRule" id="PRU00175"/>
    </source>
</evidence>
<reference evidence="4" key="1">
    <citation type="journal article" date="2021" name="Front. Plant Sci.">
        <title>Chromosome-Scale Genome Assembly for Chinese Sour Jujube and Insights Into Its Genome Evolution and Domestication Signature.</title>
        <authorList>
            <person name="Shen L.-Y."/>
            <person name="Luo H."/>
            <person name="Wang X.-L."/>
            <person name="Wang X.-M."/>
            <person name="Qiu X.-J."/>
            <person name="Liu H."/>
            <person name="Zhou S.-S."/>
            <person name="Jia K.-H."/>
            <person name="Nie S."/>
            <person name="Bao Y.-T."/>
            <person name="Zhang R.-G."/>
            <person name="Yun Q.-Z."/>
            <person name="Chai Y.-H."/>
            <person name="Lu J.-Y."/>
            <person name="Li Y."/>
            <person name="Zhao S.-W."/>
            <person name="Mao J.-F."/>
            <person name="Jia S.-G."/>
            <person name="Mao Y.-M."/>
        </authorList>
    </citation>
    <scope>NUCLEOTIDE SEQUENCE</scope>
    <source>
        <strain evidence="4">AT0</strain>
        <tissue evidence="4">Leaf</tissue>
    </source>
</reference>
<sequence>MESMVPRIFVLSFSPFSSFISASGTLIIVFICIIVFSVILSLVIVAAIYIFCEFFFWHMLERWQGQGDVEVGRRVRRRHGDVHQRPLQGDEIYPVSVQNNLRILVILDRIIRSIEGGDDVREHVRLQQALERMPPPMCFGNHELRSRFSSECCICLEEYETGDRCQVFPVCNHVYHSNCIDNWLKKNSTCPICRNCILHENE</sequence>
<evidence type="ECO:0000256" key="2">
    <source>
        <dbReference type="SAM" id="Phobius"/>
    </source>
</evidence>
<feature type="transmembrane region" description="Helical" evidence="2">
    <location>
        <begin position="20"/>
        <end position="52"/>
    </location>
</feature>
<dbReference type="GO" id="GO:0008270">
    <property type="term" value="F:zinc ion binding"/>
    <property type="evidence" value="ECO:0007669"/>
    <property type="project" value="UniProtKB-KW"/>
</dbReference>
<keyword evidence="1" id="KW-0863">Zinc-finger</keyword>
<proteinExistence type="predicted"/>
<dbReference type="EMBL" id="JAEACU010000012">
    <property type="protein sequence ID" value="KAH7512544.1"/>
    <property type="molecule type" value="Genomic_DNA"/>
</dbReference>
<dbReference type="Gene3D" id="3.30.40.10">
    <property type="entry name" value="Zinc/RING finger domain, C3HC4 (zinc finger)"/>
    <property type="match status" value="1"/>
</dbReference>
<dbReference type="Proteomes" id="UP000813462">
    <property type="component" value="Unassembled WGS sequence"/>
</dbReference>
<dbReference type="InterPro" id="IPR001841">
    <property type="entry name" value="Znf_RING"/>
</dbReference>
<keyword evidence="1" id="KW-0862">Zinc</keyword>
<dbReference type="InterPro" id="IPR013083">
    <property type="entry name" value="Znf_RING/FYVE/PHD"/>
</dbReference>
<dbReference type="AlphaFoldDB" id="A0A978UCQ1"/>
<evidence type="ECO:0000259" key="3">
    <source>
        <dbReference type="PROSITE" id="PS50089"/>
    </source>
</evidence>
<dbReference type="PANTHER" id="PTHR45676:SF159">
    <property type="entry name" value="RING-H2 FINGER PROTEIN ATL51"/>
    <property type="match status" value="1"/>
</dbReference>
<evidence type="ECO:0000313" key="4">
    <source>
        <dbReference type="EMBL" id="KAH7512544.1"/>
    </source>
</evidence>
<accession>A0A978UCQ1</accession>
<feature type="domain" description="RING-type" evidence="3">
    <location>
        <begin position="152"/>
        <end position="194"/>
    </location>
</feature>
<protein>
    <recommendedName>
        <fullName evidence="3">RING-type domain-containing protein</fullName>
    </recommendedName>
</protein>
<dbReference type="SUPFAM" id="SSF57850">
    <property type="entry name" value="RING/U-box"/>
    <property type="match status" value="1"/>
</dbReference>
<dbReference type="Pfam" id="PF13639">
    <property type="entry name" value="zf-RING_2"/>
    <property type="match status" value="1"/>
</dbReference>
<name>A0A978UCQ1_ZIZJJ</name>
<comment type="caution">
    <text evidence="4">The sequence shown here is derived from an EMBL/GenBank/DDBJ whole genome shotgun (WGS) entry which is preliminary data.</text>
</comment>
<gene>
    <name evidence="4" type="ORF">FEM48_Zijuj12G0101700</name>
</gene>
<keyword evidence="2" id="KW-1133">Transmembrane helix</keyword>
<keyword evidence="1" id="KW-0479">Metal-binding</keyword>
<dbReference type="SMART" id="SM00184">
    <property type="entry name" value="RING"/>
    <property type="match status" value="1"/>
</dbReference>
<dbReference type="GO" id="GO:0016567">
    <property type="term" value="P:protein ubiquitination"/>
    <property type="evidence" value="ECO:0007669"/>
    <property type="project" value="TreeGrafter"/>
</dbReference>